<evidence type="ECO:0000256" key="2">
    <source>
        <dbReference type="ARBA" id="ARBA00022840"/>
    </source>
</evidence>
<accession>A0A150IXA6</accession>
<dbReference type="PRINTS" id="PR01874">
    <property type="entry name" value="DNAREPAIRADA"/>
</dbReference>
<dbReference type="PANTHER" id="PTHR43637:SF1">
    <property type="entry name" value="UPF0273 PROTEIN TM_0370"/>
    <property type="match status" value="1"/>
</dbReference>
<dbReference type="CDD" id="cd01124">
    <property type="entry name" value="KaiC-like"/>
    <property type="match status" value="1"/>
</dbReference>
<gene>
    <name evidence="4" type="ORF">APG10_01824</name>
    <name evidence="5" type="ORF">APG11_01716</name>
    <name evidence="6" type="ORF">APG12_01338</name>
</gene>
<dbReference type="EMBL" id="LNGE01000081">
    <property type="protein sequence ID" value="KYC44308.1"/>
    <property type="molecule type" value="Genomic_DNA"/>
</dbReference>
<name>A0A150IXA6_9EURY</name>
<dbReference type="Gene3D" id="3.40.50.300">
    <property type="entry name" value="P-loop containing nucleotide triphosphate hydrolases"/>
    <property type="match status" value="1"/>
</dbReference>
<dbReference type="GO" id="GO:0005524">
    <property type="term" value="F:ATP binding"/>
    <property type="evidence" value="ECO:0007669"/>
    <property type="project" value="UniProtKB-KW"/>
</dbReference>
<evidence type="ECO:0000313" key="6">
    <source>
        <dbReference type="EMBL" id="KYC49626.1"/>
    </source>
</evidence>
<dbReference type="AlphaFoldDB" id="A0A150IXA6"/>
<evidence type="ECO:0000313" key="4">
    <source>
        <dbReference type="EMBL" id="KYC44308.1"/>
    </source>
</evidence>
<dbReference type="PANTHER" id="PTHR43637">
    <property type="entry name" value="UPF0273 PROTEIN TM_0370"/>
    <property type="match status" value="1"/>
</dbReference>
<evidence type="ECO:0000313" key="8">
    <source>
        <dbReference type="Proteomes" id="UP000092401"/>
    </source>
</evidence>
<evidence type="ECO:0000259" key="3">
    <source>
        <dbReference type="PROSITE" id="PS51146"/>
    </source>
</evidence>
<dbReference type="Proteomes" id="UP000092403">
    <property type="component" value="Unassembled WGS sequence"/>
</dbReference>
<proteinExistence type="predicted"/>
<dbReference type="SUPFAM" id="SSF52540">
    <property type="entry name" value="P-loop containing nucleoside triphosphate hydrolases"/>
    <property type="match status" value="1"/>
</dbReference>
<dbReference type="Proteomes" id="UP000092401">
    <property type="component" value="Unassembled WGS sequence"/>
</dbReference>
<feature type="domain" description="KaiC" evidence="3">
    <location>
        <begin position="3"/>
        <end position="247"/>
    </location>
</feature>
<accession>A0A150IHC5</accession>
<dbReference type="PROSITE" id="PS51146">
    <property type="entry name" value="KAIC"/>
    <property type="match status" value="1"/>
</dbReference>
<organism evidence="6 9">
    <name type="scientific">Candidatus Methanofastidiosum methylothiophilum</name>
    <dbReference type="NCBI Taxonomy" id="1705564"/>
    <lineage>
        <taxon>Archaea</taxon>
        <taxon>Methanobacteriati</taxon>
        <taxon>Methanobacteriota</taxon>
        <taxon>Stenosarchaea group</taxon>
        <taxon>Candidatus Methanofastidiosia</taxon>
        <taxon>Candidatus Methanofastidiosales</taxon>
        <taxon>Candidatus Methanofastidiosaceae</taxon>
        <taxon>Candidatus Methanofastidiosum</taxon>
    </lineage>
</organism>
<dbReference type="Proteomes" id="UP000091929">
    <property type="component" value="Unassembled WGS sequence"/>
</dbReference>
<keyword evidence="2" id="KW-0067">ATP-binding</keyword>
<sequence length="247" mass="28045">MDDRVKTGIKGLDELIGGGLPRSSSILLSGEAGTGKTIFSLQYIYTGAKDYGESGIYLTFEEKPEELRKEALQFGWDLKKYEKEKKIVILDAASLRVGVPTEESFYVKSDADIRALLSKLYEIAADIDAKRIVIDSIPAFFFSEEPDKMRDDIYMLGRVLAETKATSLLITEIVNSKGYSRFGFEEFIARGVITMHLVEGEKTMPRMAEYKRSIFVRKMRETNHKIKQYPFSITKEGIVVYPQGEIY</sequence>
<keyword evidence="1" id="KW-0547">Nucleotide-binding</keyword>
<dbReference type="EMBL" id="LNGF01000048">
    <property type="protein sequence ID" value="KYC46740.1"/>
    <property type="molecule type" value="Genomic_DNA"/>
</dbReference>
<accession>A0A150IP70</accession>
<evidence type="ECO:0000313" key="5">
    <source>
        <dbReference type="EMBL" id="KYC46740.1"/>
    </source>
</evidence>
<evidence type="ECO:0000313" key="9">
    <source>
        <dbReference type="Proteomes" id="UP000092403"/>
    </source>
</evidence>
<evidence type="ECO:0000313" key="7">
    <source>
        <dbReference type="Proteomes" id="UP000091929"/>
    </source>
</evidence>
<dbReference type="InterPro" id="IPR014774">
    <property type="entry name" value="KaiC-like_dom"/>
</dbReference>
<dbReference type="InterPro" id="IPR010624">
    <property type="entry name" value="KaiC_dom"/>
</dbReference>
<protein>
    <submittedName>
        <fullName evidence="6">Circadian clock protein KaiC</fullName>
    </submittedName>
</protein>
<evidence type="ECO:0000256" key="1">
    <source>
        <dbReference type="ARBA" id="ARBA00022741"/>
    </source>
</evidence>
<comment type="caution">
    <text evidence="6">The sequence shown here is derived from an EMBL/GenBank/DDBJ whole genome shotgun (WGS) entry which is preliminary data.</text>
</comment>
<dbReference type="Pfam" id="PF06745">
    <property type="entry name" value="ATPase"/>
    <property type="match status" value="1"/>
</dbReference>
<dbReference type="EMBL" id="LNJC01000030">
    <property type="protein sequence ID" value="KYC49626.1"/>
    <property type="molecule type" value="Genomic_DNA"/>
</dbReference>
<reference evidence="7 8" key="1">
    <citation type="journal article" date="2016" name="ISME J.">
        <title>Chasing the elusive Euryarchaeota class WSA2: genomes reveal a uniquely fastidious methyl-reducing methanogen.</title>
        <authorList>
            <person name="Nobu M.K."/>
            <person name="Narihiro T."/>
            <person name="Kuroda K."/>
            <person name="Mei R."/>
            <person name="Liu W.T."/>
        </authorList>
    </citation>
    <scope>NUCLEOTIDE SEQUENCE [LARGE SCALE GENOMIC DNA]</scope>
    <source>
        <strain evidence="4">B03fssc0709_Meth_Bin005</strain>
        <strain evidence="5">B15fssc0709_Meth_Bin003</strain>
        <strain evidence="6">BMIXfssc0709_Meth_Bin006</strain>
    </source>
</reference>
<dbReference type="InterPro" id="IPR027417">
    <property type="entry name" value="P-loop_NTPase"/>
</dbReference>